<organism evidence="14">
    <name type="scientific">Claviceps gigantea</name>
    <dbReference type="NCBI Taxonomy" id="89175"/>
    <lineage>
        <taxon>Eukaryota</taxon>
        <taxon>Fungi</taxon>
        <taxon>Dikarya</taxon>
        <taxon>Ascomycota</taxon>
        <taxon>Pezizomycotina</taxon>
        <taxon>Sordariomycetes</taxon>
        <taxon>Hypocreomycetidae</taxon>
        <taxon>Hypocreales</taxon>
        <taxon>Clavicipitaceae</taxon>
        <taxon>Claviceps</taxon>
    </lineage>
</organism>
<evidence type="ECO:0000256" key="2">
    <source>
        <dbReference type="ARBA" id="ARBA00005329"/>
    </source>
</evidence>
<dbReference type="EMBL" id="KY906251">
    <property type="protein sequence ID" value="ATW01301.1"/>
    <property type="molecule type" value="Genomic_DNA"/>
</dbReference>
<dbReference type="InterPro" id="IPR024711">
    <property type="entry name" value="Catalase_clade1/3"/>
</dbReference>
<comment type="function">
    <text evidence="11">Catalyzes the degradation of hydrogen peroxide (H(2)O(2)) generated by peroxisomal oxidases to water and oxygen, thereby protecting cells from the toxic effects of hydrogen peroxide.</text>
</comment>
<evidence type="ECO:0000256" key="4">
    <source>
        <dbReference type="ARBA" id="ARBA00022589"/>
    </source>
</evidence>
<evidence type="ECO:0000256" key="1">
    <source>
        <dbReference type="ARBA" id="ARBA00004913"/>
    </source>
</evidence>
<keyword evidence="7" id="KW-0560">Oxidoreductase</keyword>
<evidence type="ECO:0000256" key="9">
    <source>
        <dbReference type="ARBA" id="ARBA00023324"/>
    </source>
</evidence>
<keyword evidence="9" id="KW-0376">Hydrogen peroxide</keyword>
<dbReference type="PRINTS" id="PR00067">
    <property type="entry name" value="CATALASE"/>
</dbReference>
<dbReference type="GO" id="GO:0042542">
    <property type="term" value="P:response to hydrogen peroxide"/>
    <property type="evidence" value="ECO:0007669"/>
    <property type="project" value="TreeGrafter"/>
</dbReference>
<dbReference type="InterPro" id="IPR020835">
    <property type="entry name" value="Catalase_sf"/>
</dbReference>
<evidence type="ECO:0000256" key="5">
    <source>
        <dbReference type="ARBA" id="ARBA00022617"/>
    </source>
</evidence>
<feature type="region of interest" description="Disordered" evidence="12">
    <location>
        <begin position="1"/>
        <end position="34"/>
    </location>
</feature>
<dbReference type="InterPro" id="IPR011614">
    <property type="entry name" value="Catalase_core"/>
</dbReference>
<dbReference type="PROSITE" id="PS51402">
    <property type="entry name" value="CATALASE_3"/>
    <property type="match status" value="1"/>
</dbReference>
<proteinExistence type="inferred from homology"/>
<evidence type="ECO:0000256" key="10">
    <source>
        <dbReference type="PIRSR" id="PIRSR038928-2"/>
    </source>
</evidence>
<keyword evidence="4" id="KW-0017">Alkaloid metabolism</keyword>
<dbReference type="SUPFAM" id="SSF56634">
    <property type="entry name" value="Heme-dependent catalase-like"/>
    <property type="match status" value="1"/>
</dbReference>
<reference evidence="14" key="1">
    <citation type="submission" date="2017-04" db="EMBL/GenBank/DDBJ databases">
        <title>Claviceps gigantea ergot alkaloid gene cluster.</title>
        <authorList>
            <person name="Panaccione D.G."/>
            <person name="Bragg P.E."/>
        </authorList>
    </citation>
    <scope>NUCLEOTIDE SEQUENCE</scope>
    <source>
        <strain evidence="14">SP1</strain>
    </source>
</reference>
<dbReference type="Gene3D" id="2.40.180.10">
    <property type="entry name" value="Catalase core domain"/>
    <property type="match status" value="1"/>
</dbReference>
<dbReference type="GO" id="GO:0009820">
    <property type="term" value="P:alkaloid metabolic process"/>
    <property type="evidence" value="ECO:0007669"/>
    <property type="project" value="UniProtKB-KW"/>
</dbReference>
<dbReference type="PIRSF" id="PIRSF038928">
    <property type="entry name" value="Catalase_clade1-3"/>
    <property type="match status" value="1"/>
</dbReference>
<evidence type="ECO:0000256" key="7">
    <source>
        <dbReference type="ARBA" id="ARBA00023002"/>
    </source>
</evidence>
<evidence type="ECO:0000256" key="6">
    <source>
        <dbReference type="ARBA" id="ARBA00022723"/>
    </source>
</evidence>
<dbReference type="GO" id="GO:0042744">
    <property type="term" value="P:hydrogen peroxide catabolic process"/>
    <property type="evidence" value="ECO:0007669"/>
    <property type="project" value="UniProtKB-KW"/>
</dbReference>
<keyword evidence="8 10" id="KW-0408">Iron</keyword>
<comment type="pathway">
    <text evidence="1">Alkaloid biosynthesis.</text>
</comment>
<dbReference type="GO" id="GO:0004096">
    <property type="term" value="F:catalase activity"/>
    <property type="evidence" value="ECO:0007669"/>
    <property type="project" value="InterPro"/>
</dbReference>
<name>A0A2H4P5A8_9HYPO</name>
<dbReference type="GO" id="GO:0005739">
    <property type="term" value="C:mitochondrion"/>
    <property type="evidence" value="ECO:0007669"/>
    <property type="project" value="TreeGrafter"/>
</dbReference>
<keyword evidence="5 10" id="KW-0349">Heme</keyword>
<evidence type="ECO:0000259" key="13">
    <source>
        <dbReference type="SMART" id="SM01060"/>
    </source>
</evidence>
<evidence type="ECO:0000256" key="12">
    <source>
        <dbReference type="SAM" id="MobiDB-lite"/>
    </source>
</evidence>
<feature type="domain" description="Catalase core" evidence="13">
    <location>
        <begin position="10"/>
        <end position="386"/>
    </location>
</feature>
<dbReference type="PROSITE" id="PS00438">
    <property type="entry name" value="CATALASE_2"/>
    <property type="match status" value="1"/>
</dbReference>
<comment type="similarity">
    <text evidence="2">Belongs to the catalase family.</text>
</comment>
<evidence type="ECO:0000313" key="14">
    <source>
        <dbReference type="EMBL" id="ATW01301.1"/>
    </source>
</evidence>
<dbReference type="InterPro" id="IPR024708">
    <property type="entry name" value="Catalase_AS"/>
</dbReference>
<evidence type="ECO:0000256" key="3">
    <source>
        <dbReference type="ARBA" id="ARBA00022559"/>
    </source>
</evidence>
<feature type="binding site" description="axial binding residue" evidence="10">
    <location>
        <position position="344"/>
    </location>
    <ligand>
        <name>heme</name>
        <dbReference type="ChEBI" id="CHEBI:30413"/>
    </ligand>
    <ligandPart>
        <name>Fe</name>
        <dbReference type="ChEBI" id="CHEBI:18248"/>
    </ligandPart>
</feature>
<dbReference type="InterPro" id="IPR002226">
    <property type="entry name" value="Catalase_haem_BS"/>
</dbReference>
<dbReference type="GO" id="GO:0046872">
    <property type="term" value="F:metal ion binding"/>
    <property type="evidence" value="ECO:0007669"/>
    <property type="project" value="UniProtKB-KW"/>
</dbReference>
<sequence>MASVKVSLQPQVSGNSASLNSLEQQTPSTVNQDPQLLDSLSRFNREKIPERAVHARGAGAYGEFEVTDDVSDICDIDMLLGVGKRTPCAVRFSTTTLERGSAESARDVKGMAVKLFTQDGDWDWVCLGIPMFFIRDPSKFPNLVRAQRPDPATNLANPSRWWEFVCNNHETLHMVLFHFSDFGTMFNYRNMSGYVSHAYKWVMPDGKWKYVHWFLASDQGPNFEQGAGVSEVTANDAESATRDLHQSLDRGEYPSWTVKVQVIDPEDAPQLAFNILDVTKHWNLGNYPEDIAVIPARRVGKLTLKRGPRNYFDEIEQLAFSPSHLVHGVEPSEDPVLQARLFAYPDAQKHRLGPQYLEKPAEKANGTTRATKAAVPLEKKSQRHAEWVSQVKSSSWSQASEADYKFPRAFWESLPRLRGEKFQKNLVVNIAKSVSQTPVDLRRKVYQTLGLVAEDLATEVQNLTEEMAASEKGNPL</sequence>
<accession>A0A2H4P5A8</accession>
<protein>
    <submittedName>
        <fullName evidence="14">EasC</fullName>
    </submittedName>
</protein>
<evidence type="ECO:0000256" key="8">
    <source>
        <dbReference type="ARBA" id="ARBA00023004"/>
    </source>
</evidence>
<dbReference type="PANTHER" id="PTHR11465:SF9">
    <property type="entry name" value="CATALASE"/>
    <property type="match status" value="1"/>
</dbReference>
<dbReference type="InterPro" id="IPR018028">
    <property type="entry name" value="Catalase"/>
</dbReference>
<keyword evidence="3" id="KW-0575">Peroxidase</keyword>
<keyword evidence="6 10" id="KW-0479">Metal-binding</keyword>
<dbReference type="Pfam" id="PF00199">
    <property type="entry name" value="Catalase"/>
    <property type="match status" value="1"/>
</dbReference>
<dbReference type="PROSITE" id="PS00437">
    <property type="entry name" value="CATALASE_1"/>
    <property type="match status" value="1"/>
</dbReference>
<dbReference type="SMART" id="SM01060">
    <property type="entry name" value="Catalase"/>
    <property type="match status" value="1"/>
</dbReference>
<dbReference type="GO" id="GO:0020037">
    <property type="term" value="F:heme binding"/>
    <property type="evidence" value="ECO:0007669"/>
    <property type="project" value="InterPro"/>
</dbReference>
<comment type="cofactor">
    <cofactor evidence="10">
        <name>heme</name>
        <dbReference type="ChEBI" id="CHEBI:30413"/>
    </cofactor>
</comment>
<dbReference type="PANTHER" id="PTHR11465">
    <property type="entry name" value="CATALASE"/>
    <property type="match status" value="1"/>
</dbReference>
<evidence type="ECO:0000256" key="11">
    <source>
        <dbReference type="RuleBase" id="RU004142"/>
    </source>
</evidence>
<dbReference type="AlphaFoldDB" id="A0A2H4P5A8"/>
<dbReference type="GO" id="GO:0005777">
    <property type="term" value="C:peroxisome"/>
    <property type="evidence" value="ECO:0007669"/>
    <property type="project" value="TreeGrafter"/>
</dbReference>